<protein>
    <submittedName>
        <fullName evidence="4">Cell envelope biogenesis protein OmpA</fullName>
    </submittedName>
    <submittedName>
        <fullName evidence="3">OmpA family protein</fullName>
    </submittedName>
</protein>
<name>A0A249W6P1_VIBPH</name>
<keyword evidence="5" id="KW-1185">Reference proteome</keyword>
<proteinExistence type="predicted"/>
<dbReference type="PROSITE" id="PS51123">
    <property type="entry name" value="OMPA_2"/>
    <property type="match status" value="1"/>
</dbReference>
<evidence type="ECO:0000256" key="1">
    <source>
        <dbReference type="PROSITE-ProRule" id="PRU00473"/>
    </source>
</evidence>
<reference evidence="3" key="2">
    <citation type="submission" date="2017-09" db="EMBL/GenBank/DDBJ databases">
        <authorList>
            <person name="Ehlers B."/>
            <person name="Leendertz F.H."/>
        </authorList>
    </citation>
    <scope>NUCLEOTIDE SEQUENCE</scope>
    <source>
        <strain evidence="3">MAVP-26</strain>
    </source>
</reference>
<evidence type="ECO:0000313" key="4">
    <source>
        <dbReference type="EMBL" id="OQK04539.1"/>
    </source>
</evidence>
<dbReference type="EMBL" id="LHQV01000002">
    <property type="protein sequence ID" value="OQK04539.1"/>
    <property type="molecule type" value="Genomic_DNA"/>
</dbReference>
<evidence type="ECO:0000313" key="5">
    <source>
        <dbReference type="Proteomes" id="UP000191946"/>
    </source>
</evidence>
<evidence type="ECO:0000259" key="2">
    <source>
        <dbReference type="PROSITE" id="PS51123"/>
    </source>
</evidence>
<keyword evidence="1" id="KW-0472">Membrane</keyword>
<dbReference type="Pfam" id="PF00691">
    <property type="entry name" value="OmpA"/>
    <property type="match status" value="1"/>
</dbReference>
<accession>A0A249W6P1</accession>
<dbReference type="SUPFAM" id="SSF103088">
    <property type="entry name" value="OmpA-like"/>
    <property type="match status" value="1"/>
</dbReference>
<dbReference type="CDD" id="cd07185">
    <property type="entry name" value="OmpA_C-like"/>
    <property type="match status" value="1"/>
</dbReference>
<dbReference type="EMBL" id="CP023248">
    <property type="protein sequence ID" value="ASZ52259.1"/>
    <property type="molecule type" value="Genomic_DNA"/>
</dbReference>
<organism evidence="3">
    <name type="scientific">Vibrio parahaemolyticus</name>
    <dbReference type="NCBI Taxonomy" id="670"/>
    <lineage>
        <taxon>Bacteria</taxon>
        <taxon>Pseudomonadati</taxon>
        <taxon>Pseudomonadota</taxon>
        <taxon>Gammaproteobacteria</taxon>
        <taxon>Vibrionales</taxon>
        <taxon>Vibrionaceae</taxon>
        <taxon>Vibrio</taxon>
    </lineage>
</organism>
<dbReference type="Proteomes" id="UP000191946">
    <property type="component" value="Unassembled WGS sequence"/>
</dbReference>
<gene>
    <name evidence="4" type="ORF">AKG60_00435</name>
    <name evidence="3" type="ORF">YA91_17750</name>
</gene>
<dbReference type="Gene3D" id="3.30.1330.60">
    <property type="entry name" value="OmpA-like domain"/>
    <property type="match status" value="1"/>
</dbReference>
<sequence length="1592" mass="178880">MSDVQTYDRPLYLLGTTYQRSRDKDKNVVFSDWNQENDLTGDAQLKNVRPISFTPILVDALTENSVTLPRFWGSDQYGRLCNVSYLSEANEGNPQVLLRHNSPITTVDDAQDYEMLFPPTNLIGQLAQSSSSITEIKETIKSLYTKMSPQLNKPRLFKPSKISVNQLAKPYNQEFGELLSQEEENYNQWYADIQSSGVEFIEGFVVPSVNTISIVFSSDIYIGAEVSLIKYRTTLDNQQQTPEQVLARGIVVRPFYVDEDQESQEFNDTLPSVSFNLPSVIEPSNSDSTSEDNHIVLGDGFYGLRIQFFVKDYLKENKRLQNKFPEVIQSGRLRFERNKLSAVTGVADQDCYTYELNEKVTFKSISGYGKLAIVCGDMISLEECLFYQYPQALPSNYSELMTKTGKSDPLSGTGVNTLGLASAIKKNAESLGEGFLMGGNPFSEGLKATMFSVAKGIWSDIEQQNLPDLMTSSVALTFGFSAFKESRKELAKAITFANQGLDINQAAALAFRKSGMNISFIKRELDVIKASLITGTFSENSTRLARSWFNGSVMEKMNRAFPILESGSSLVDLYDLVQKENELEKKSLEAKEDFDAVSQSYLQSISVIKAYQEWAQALDDAKNLINGSNGESIAHIVEDRQGLAIHINFKFNEWQYGNEHGKLRTDIKQVCQNLAQLMLDNPSYKLSIEGHAGRIGSSDANDIVAAKRAKTVTNAIISIDSNLEERVYTASYGNTQPLTADGTKSDMSQTGDSAPAALDRRVEVRLIIPNYQVVLPPSRSGMVELEKARQLQQALDVGLDDTQKAQVAAVLTTLNGFAMFTPLAPLAAGILYLRSGAELADCALSVLDELITEKAYSDFKGRYQNIDQLNQLGKIHIRVLQQYRDLEVTIERSEIKTLDEVESHLKNKETVQELQKRFLLRALALNGLVELLARISLWNPNVPKLQGLLEEYRVKDYIDVYVINDNWEAPLSSYNTMAQNWIQRVRDDKSGASAARAFAQSWKNEHSPQLSPLLKRARIQGEFNKGFPVQARLYQGDTDNGFSDFAKMFDNNVEAIKSDDIGFSRLLVDSKGDGVSWKPLEEWISPNKTNRITPFTRVKVQIVLSSNASKSKKKIFKTTLQYCCERSLWDFKGPSFEVLMAPRKADDLTLCGSNDKLKSYFDQHAVEEHLTCVEFEPTYWFGEYEIPGLKPLYSNYEMQDFDKWKQSGEARSMQYYFTADGNTLSLAGIEQQLSKFNYGVDDNNTYGKQCYLNGDGEVEFDGLPLVLYDGLANRQVVINEYDLLIEEFVKSASAKKTEGIAPYLKGDVSSFSAVSKGSSFEWFDDKAPKSSALDWSNDKPVTIYVALLSEGGEKETYRRMMGEGYRVPMRLSLSIEEQESMFSKDATEGPSFFGSLLEVGEYTYTKEVPSPYAKVEIKEVSFTAADTDVTTDLASFVEEFQTKVKDAPNRYLDPFNDRRTLHIVKFELRYTSPTGRRVPTLRPFGPIVDKKKAEFLPVHISVSSLSQMGLAPGVGEYPITQSQKLSLPGGQKYSVQGVPWMEIEGDASRMNDSAFLYWQKELANNSVKRKAWIEDWIVKEPMNVSAPQQKSI</sequence>
<dbReference type="GO" id="GO:0016020">
    <property type="term" value="C:membrane"/>
    <property type="evidence" value="ECO:0007669"/>
    <property type="project" value="UniProtKB-UniRule"/>
</dbReference>
<evidence type="ECO:0000313" key="3">
    <source>
        <dbReference type="EMBL" id="ASZ52259.1"/>
    </source>
</evidence>
<dbReference type="RefSeq" id="WP_005495214.1">
    <property type="nucleotide sequence ID" value="NZ_CP023248.2"/>
</dbReference>
<dbReference type="InterPro" id="IPR036737">
    <property type="entry name" value="OmpA-like_sf"/>
</dbReference>
<reference evidence="4 5" key="1">
    <citation type="submission" date="2015-08" db="EMBL/GenBank/DDBJ databases">
        <title>Draft Genome Sequences of Vibrio parahaemolyticus Strains.</title>
        <authorList>
            <person name="Gonzalez-Escalona N."/>
            <person name="DePaola A."/>
        </authorList>
    </citation>
    <scope>NUCLEOTIDE SEQUENCE [LARGE SCALE GENOMIC DNA]</scope>
    <source>
        <strain evidence="4 5">CFSAN001621</strain>
    </source>
</reference>
<dbReference type="InterPro" id="IPR006665">
    <property type="entry name" value="OmpA-like"/>
</dbReference>
<feature type="domain" description="OmpA-like" evidence="2">
    <location>
        <begin position="643"/>
        <end position="770"/>
    </location>
</feature>